<dbReference type="EnsemblPlants" id="ORUFI10G03410.1">
    <property type="protein sequence ID" value="ORUFI10G03410.1"/>
    <property type="gene ID" value="ORUFI10G03410"/>
</dbReference>
<name>A0A0E0QWL6_ORYRU</name>
<keyword evidence="2" id="KW-1185">Reference proteome</keyword>
<dbReference type="AlphaFoldDB" id="A0A0E0QWL6"/>
<dbReference type="PROSITE" id="PS51257">
    <property type="entry name" value="PROKAR_LIPOPROTEIN"/>
    <property type="match status" value="1"/>
</dbReference>
<proteinExistence type="predicted"/>
<dbReference type="Gramene" id="ORUFI10G03410.1">
    <property type="protein sequence ID" value="ORUFI10G03410.1"/>
    <property type="gene ID" value="ORUFI10G03410"/>
</dbReference>
<evidence type="ECO:0000313" key="1">
    <source>
        <dbReference type="EnsemblPlants" id="ORUFI10G03410.1"/>
    </source>
</evidence>
<sequence>MKWRGKEKAERRPGKAGRRRLVRWLGAAAVGSAACHQVAAGQEEAGVTARDTAGWRVLQRCGLGRGGAARLVHGSACAGHGARPGGGRAWRLPGVGSAWATPVKTGAGRAAAAARVGLGLEACAAGKIKGVGGDGFGTSVTWLQSGKNGVVNRLRNFTVPLALAAA</sequence>
<accession>A0A0E0QWL6</accession>
<organism evidence="1 2">
    <name type="scientific">Oryza rufipogon</name>
    <name type="common">Brownbeard rice</name>
    <name type="synonym">Asian wild rice</name>
    <dbReference type="NCBI Taxonomy" id="4529"/>
    <lineage>
        <taxon>Eukaryota</taxon>
        <taxon>Viridiplantae</taxon>
        <taxon>Streptophyta</taxon>
        <taxon>Embryophyta</taxon>
        <taxon>Tracheophyta</taxon>
        <taxon>Spermatophyta</taxon>
        <taxon>Magnoliopsida</taxon>
        <taxon>Liliopsida</taxon>
        <taxon>Poales</taxon>
        <taxon>Poaceae</taxon>
        <taxon>BOP clade</taxon>
        <taxon>Oryzoideae</taxon>
        <taxon>Oryzeae</taxon>
        <taxon>Oryzinae</taxon>
        <taxon>Oryza</taxon>
    </lineage>
</organism>
<reference evidence="1" key="2">
    <citation type="submission" date="2015-06" db="UniProtKB">
        <authorList>
            <consortium name="EnsemblPlants"/>
        </authorList>
    </citation>
    <scope>IDENTIFICATION</scope>
</reference>
<dbReference type="Proteomes" id="UP000008022">
    <property type="component" value="Unassembled WGS sequence"/>
</dbReference>
<protein>
    <submittedName>
        <fullName evidence="1">Uncharacterized protein</fullName>
    </submittedName>
</protein>
<dbReference type="HOGENOM" id="CLU_1605374_0_0_1"/>
<evidence type="ECO:0000313" key="2">
    <source>
        <dbReference type="Proteomes" id="UP000008022"/>
    </source>
</evidence>
<reference evidence="2" key="1">
    <citation type="submission" date="2013-06" db="EMBL/GenBank/DDBJ databases">
        <authorList>
            <person name="Zhao Q."/>
        </authorList>
    </citation>
    <scope>NUCLEOTIDE SEQUENCE</scope>
    <source>
        <strain evidence="2">cv. W1943</strain>
    </source>
</reference>